<dbReference type="Pfam" id="PF00078">
    <property type="entry name" value="RVT_1"/>
    <property type="match status" value="1"/>
</dbReference>
<dbReference type="PANTHER" id="PTHR37984:SF5">
    <property type="entry name" value="PROTEIN NYNRIN-LIKE"/>
    <property type="match status" value="1"/>
</dbReference>
<evidence type="ECO:0000256" key="6">
    <source>
        <dbReference type="ARBA" id="ARBA00022801"/>
    </source>
</evidence>
<evidence type="ECO:0000256" key="8">
    <source>
        <dbReference type="SAM" id="MobiDB-lite"/>
    </source>
</evidence>
<evidence type="ECO:0000256" key="3">
    <source>
        <dbReference type="ARBA" id="ARBA00022695"/>
    </source>
</evidence>
<dbReference type="InterPro" id="IPR050951">
    <property type="entry name" value="Retrovirus_Pol_polyprotein"/>
</dbReference>
<keyword evidence="3" id="KW-0548">Nucleotidyltransferase</keyword>
<evidence type="ECO:0000256" key="1">
    <source>
        <dbReference type="ARBA" id="ARBA00012493"/>
    </source>
</evidence>
<dbReference type="InterPro" id="IPR001995">
    <property type="entry name" value="Peptidase_A2_cat"/>
</dbReference>
<dbReference type="SUPFAM" id="SSF50630">
    <property type="entry name" value="Acid proteases"/>
    <property type="match status" value="1"/>
</dbReference>
<dbReference type="Gene3D" id="1.10.340.70">
    <property type="match status" value="1"/>
</dbReference>
<dbReference type="InterPro" id="IPR036397">
    <property type="entry name" value="RNaseH_sf"/>
</dbReference>
<dbReference type="InterPro" id="IPR021109">
    <property type="entry name" value="Peptidase_aspartic_dom_sf"/>
</dbReference>
<evidence type="ECO:0000256" key="5">
    <source>
        <dbReference type="ARBA" id="ARBA00022759"/>
    </source>
</evidence>
<evidence type="ECO:0000256" key="2">
    <source>
        <dbReference type="ARBA" id="ARBA00022679"/>
    </source>
</evidence>
<dbReference type="PANTHER" id="PTHR37984">
    <property type="entry name" value="PROTEIN CBG26694"/>
    <property type="match status" value="1"/>
</dbReference>
<keyword evidence="7" id="KW-0695">RNA-directed DNA polymerase</keyword>
<evidence type="ECO:0000256" key="7">
    <source>
        <dbReference type="ARBA" id="ARBA00022918"/>
    </source>
</evidence>
<dbReference type="InterPro" id="IPR041588">
    <property type="entry name" value="Integrase_H2C2"/>
</dbReference>
<dbReference type="PROSITE" id="PS50994">
    <property type="entry name" value="INTEGRASE"/>
    <property type="match status" value="1"/>
</dbReference>
<organism evidence="12">
    <name type="scientific">Lygus hesperus</name>
    <name type="common">Western plant bug</name>
    <dbReference type="NCBI Taxonomy" id="30085"/>
    <lineage>
        <taxon>Eukaryota</taxon>
        <taxon>Metazoa</taxon>
        <taxon>Ecdysozoa</taxon>
        <taxon>Arthropoda</taxon>
        <taxon>Hexapoda</taxon>
        <taxon>Insecta</taxon>
        <taxon>Pterygota</taxon>
        <taxon>Neoptera</taxon>
        <taxon>Paraneoptera</taxon>
        <taxon>Hemiptera</taxon>
        <taxon>Heteroptera</taxon>
        <taxon>Panheteroptera</taxon>
        <taxon>Cimicomorpha</taxon>
        <taxon>Miridae</taxon>
        <taxon>Mirini</taxon>
        <taxon>Lygus</taxon>
    </lineage>
</organism>
<feature type="non-terminal residue" evidence="12">
    <location>
        <position position="1"/>
    </location>
</feature>
<dbReference type="GO" id="GO:0003964">
    <property type="term" value="F:RNA-directed DNA polymerase activity"/>
    <property type="evidence" value="ECO:0007669"/>
    <property type="project" value="UniProtKB-KW"/>
</dbReference>
<evidence type="ECO:0000259" key="11">
    <source>
        <dbReference type="PROSITE" id="PS50994"/>
    </source>
</evidence>
<dbReference type="CDD" id="cd09274">
    <property type="entry name" value="RNase_HI_RT_Ty3"/>
    <property type="match status" value="1"/>
</dbReference>
<dbReference type="Pfam" id="PF17917">
    <property type="entry name" value="RT_RNaseH"/>
    <property type="match status" value="1"/>
</dbReference>
<gene>
    <name evidence="12" type="primary">Tf2-1_53</name>
    <name evidence="12" type="ORF">g.88314</name>
</gene>
<keyword evidence="4" id="KW-0540">Nuclease</keyword>
<dbReference type="InterPro" id="IPR012337">
    <property type="entry name" value="RNaseH-like_sf"/>
</dbReference>
<dbReference type="InterPro" id="IPR043128">
    <property type="entry name" value="Rev_trsase/Diguanyl_cyclase"/>
</dbReference>
<keyword evidence="5" id="KW-0255">Endonuclease</keyword>
<dbReference type="GO" id="GO:0004519">
    <property type="term" value="F:endonuclease activity"/>
    <property type="evidence" value="ECO:0007669"/>
    <property type="project" value="UniProtKB-KW"/>
</dbReference>
<evidence type="ECO:0000259" key="9">
    <source>
        <dbReference type="PROSITE" id="PS50175"/>
    </source>
</evidence>
<dbReference type="GO" id="GO:0006508">
    <property type="term" value="P:proteolysis"/>
    <property type="evidence" value="ECO:0007669"/>
    <property type="project" value="InterPro"/>
</dbReference>
<dbReference type="Gene3D" id="3.10.10.10">
    <property type="entry name" value="HIV Type 1 Reverse Transcriptase, subunit A, domain 1"/>
    <property type="match status" value="1"/>
</dbReference>
<feature type="domain" description="Reverse transcriptase" evidence="10">
    <location>
        <begin position="596"/>
        <end position="775"/>
    </location>
</feature>
<dbReference type="Pfam" id="PF17921">
    <property type="entry name" value="Integrase_H2C2"/>
    <property type="match status" value="1"/>
</dbReference>
<dbReference type="FunFam" id="3.30.70.270:FF:000020">
    <property type="entry name" value="Transposon Tf2-6 polyprotein-like Protein"/>
    <property type="match status" value="1"/>
</dbReference>
<dbReference type="CDD" id="cd01647">
    <property type="entry name" value="RT_LTR"/>
    <property type="match status" value="1"/>
</dbReference>
<dbReference type="InterPro" id="IPR000477">
    <property type="entry name" value="RT_dom"/>
</dbReference>
<dbReference type="InterPro" id="IPR041373">
    <property type="entry name" value="RT_RNaseH"/>
</dbReference>
<feature type="region of interest" description="Disordered" evidence="8">
    <location>
        <begin position="204"/>
        <end position="271"/>
    </location>
</feature>
<feature type="region of interest" description="Disordered" evidence="8">
    <location>
        <begin position="451"/>
        <end position="473"/>
    </location>
</feature>
<dbReference type="EC" id="2.7.7.49" evidence="1"/>
<dbReference type="Gene3D" id="3.30.70.270">
    <property type="match status" value="2"/>
</dbReference>
<dbReference type="Pfam" id="PF00665">
    <property type="entry name" value="rve"/>
    <property type="match status" value="1"/>
</dbReference>
<evidence type="ECO:0000313" key="12">
    <source>
        <dbReference type="EMBL" id="JAQ06288.1"/>
    </source>
</evidence>
<dbReference type="Gene3D" id="3.30.420.10">
    <property type="entry name" value="Ribonuclease H-like superfamily/Ribonuclease H"/>
    <property type="match status" value="1"/>
</dbReference>
<dbReference type="PROSITE" id="PS50175">
    <property type="entry name" value="ASP_PROT_RETROV"/>
    <property type="match status" value="1"/>
</dbReference>
<dbReference type="GO" id="GO:0042575">
    <property type="term" value="C:DNA polymerase complex"/>
    <property type="evidence" value="ECO:0007669"/>
    <property type="project" value="UniProtKB-ARBA"/>
</dbReference>
<dbReference type="CDD" id="cd00303">
    <property type="entry name" value="retropepsin_like"/>
    <property type="match status" value="1"/>
</dbReference>
<feature type="compositionally biased region" description="Low complexity" evidence="8">
    <location>
        <begin position="256"/>
        <end position="267"/>
    </location>
</feature>
<dbReference type="SUPFAM" id="SSF56672">
    <property type="entry name" value="DNA/RNA polymerases"/>
    <property type="match status" value="1"/>
</dbReference>
<proteinExistence type="predicted"/>
<keyword evidence="6" id="KW-0378">Hydrolase</keyword>
<dbReference type="GO" id="GO:0004190">
    <property type="term" value="F:aspartic-type endopeptidase activity"/>
    <property type="evidence" value="ECO:0007669"/>
    <property type="project" value="InterPro"/>
</dbReference>
<name>A0A146LDG4_LYGHE</name>
<dbReference type="SUPFAM" id="SSF53098">
    <property type="entry name" value="Ribonuclease H-like"/>
    <property type="match status" value="1"/>
</dbReference>
<protein>
    <recommendedName>
        <fullName evidence="1">RNA-directed DNA polymerase</fullName>
        <ecNumber evidence="1">2.7.7.49</ecNumber>
    </recommendedName>
</protein>
<feature type="domain" description="Integrase catalytic" evidence="11">
    <location>
        <begin position="1170"/>
        <end position="1328"/>
    </location>
</feature>
<feature type="compositionally biased region" description="Basic and acidic residues" evidence="8">
    <location>
        <begin position="456"/>
        <end position="469"/>
    </location>
</feature>
<dbReference type="EMBL" id="GDHC01012341">
    <property type="protein sequence ID" value="JAQ06288.1"/>
    <property type="molecule type" value="Transcribed_RNA"/>
</dbReference>
<sequence length="1461" mass="167149">QEENTHDRPPQIQPGIPWSEFFNFQREMMKQINNRPQTAPIIFQGPLKLPDFNPESDDAQSWHNASAIIIKHRKPSVPEFAMALTQSLKGNAARWVADVMSDSLTWETFEPLFRLKYCRIDTPAAILHRSMGARATDGDVNKLIAEQLAKIRGAFRGKSTDECGLIVATALAVRAEPEIRRYAYTHEHPNEVELFQELKAVKGTRQAQGPHGLNKGHFQGQTPFKRPFRGPQGPEVKKWRPNKPIQYDQGTSKTSPPQQNTQQQLQQPRKRWCKKCKMNNHDWEYCRSNPNRKFPKSAGGATPKLEEKRVNTCALNPQGQLTHQGNIHPFIFDSGSECSLLSLKLVPLFSGQKYNNPVKLTGIGHGEIIVNTQISTIIQIDNIEIPVVFYVVPEDATSHDILLGRDILSAGISINILPDRYEVTKIDRHKEKNINQKSKYLKRKNKPVLNKNSTMKKVENSEENEHHSENEDEIPWPIPCGVPIIDKQVESITATEGPLVGPIIQGSTQGDLESETFCPETEVLNTDETQPMDLARLRNILQKFSNTFTRGLPRRPVNVLEFKIILIDPKKVVYRRPYRLHPRDREAVREYIKELLEAGIIEESTSPYSSPILLVPKKNGKMRMATDFRELNSNTVSERFPLPLIQDQLARLSNQNYFTSLDCASGFYGIPTSEDTRQMLAFSTPDSHYQYRRMPFGVKNAPACYQRAIITALGDLANTYCLAYLDDLLIVSSTKEEAFTRLEEVLGVLDKAGFSLNPDKCSFIKKSTIYLGYEVRNGEIRPHNDWIEALTHLPPPKDRTALRSFLGLCSYFRNFVPNFSQKCAPLYKLTSTKEKFEWTSIHEKIRQDIIHLLTNEPCLTIFRPECPIEVWCDASSIGYGSIIFNIINGERRVVGYFSRRTTPAEEKYHSYELETLAAVKSFKHWECFLLYHDFILVTDCKSFQASFVKQNLITRVHRWFAYLQSFVFTIRYRPGSRMQTVDFLSRYPVGEPEEVSIFETLVHDYPPKHTSDDYRVIESNLPQITDAKHTELIKHEVKLVELTGEWLQVAQQQDPEIKLILEKLDKGLLTPDLANTYEINEGILFRKFQRNKKNCKAPIVPRNYRWVVVNSIHEAILHMGLPKTQDKILEKFWFPNMGKFIKKFIENCVTGKIAKTPSGKKQIQLHPIPKTDIPFDTVHIDITGKLSGSVGISEYYVVMVCSFTKYVLLHYTRALTAKAAINAVSQMTQLFGAPSRLVFDQGTSFTARIFTEYCAQNNIKTHPIATGASRANSQVERYMSSITNLVTVAQYIKKQSVRQLLPKIQLVLNSTINRTTSLSPIELLTGRKPNIPGMITIDEHISPPTRSSLIDLRSEAKKNIDRQADYELKRYIGKGAQIEPLKIGDFCVRQVEPRVSQKTAPKFKGMYQVVEVLPHDRYILENLNSKKRVKYPHDRVRKINQDISLLPQLLDEDESEEECNL</sequence>
<reference evidence="12" key="1">
    <citation type="journal article" date="2016" name="Gigascience">
        <title>De novo construction of an expanded transcriptome assembly for the western tarnished plant bug, Lygus hesperus.</title>
        <authorList>
            <person name="Tassone E.E."/>
            <person name="Geib S.M."/>
            <person name="Hall B."/>
            <person name="Fabrick J.A."/>
            <person name="Brent C.S."/>
            <person name="Hull J.J."/>
        </authorList>
    </citation>
    <scope>NUCLEOTIDE SEQUENCE</scope>
</reference>
<keyword evidence="2" id="KW-0808">Transferase</keyword>
<feature type="domain" description="Peptidase A2" evidence="9">
    <location>
        <begin position="328"/>
        <end position="407"/>
    </location>
</feature>
<dbReference type="PROSITE" id="PS50878">
    <property type="entry name" value="RT_POL"/>
    <property type="match status" value="1"/>
</dbReference>
<dbReference type="InterPro" id="IPR043502">
    <property type="entry name" value="DNA/RNA_pol_sf"/>
</dbReference>
<dbReference type="GO" id="GO:0015074">
    <property type="term" value="P:DNA integration"/>
    <property type="evidence" value="ECO:0007669"/>
    <property type="project" value="InterPro"/>
</dbReference>
<evidence type="ECO:0000259" key="10">
    <source>
        <dbReference type="PROSITE" id="PS50878"/>
    </source>
</evidence>
<dbReference type="GO" id="GO:0003676">
    <property type="term" value="F:nucleic acid binding"/>
    <property type="evidence" value="ECO:0007669"/>
    <property type="project" value="InterPro"/>
</dbReference>
<dbReference type="InterPro" id="IPR001584">
    <property type="entry name" value="Integrase_cat-core"/>
</dbReference>
<dbReference type="Gene3D" id="2.40.70.10">
    <property type="entry name" value="Acid Proteases"/>
    <property type="match status" value="1"/>
</dbReference>
<accession>A0A146LDG4</accession>
<evidence type="ECO:0000256" key="4">
    <source>
        <dbReference type="ARBA" id="ARBA00022722"/>
    </source>
</evidence>